<dbReference type="InterPro" id="IPR036390">
    <property type="entry name" value="WH_DNA-bd_sf"/>
</dbReference>
<dbReference type="EMBL" id="JBEWTB010000002">
    <property type="protein sequence ID" value="MET4757701.1"/>
    <property type="molecule type" value="Genomic_DNA"/>
</dbReference>
<dbReference type="PANTHER" id="PTHR30118">
    <property type="entry name" value="HTH-TYPE TRANSCRIPTIONAL REGULATOR LEUO-RELATED"/>
    <property type="match status" value="1"/>
</dbReference>
<keyword evidence="2" id="KW-0805">Transcription regulation</keyword>
<name>A0ABV2SIW3_9GAMM</name>
<evidence type="ECO:0000259" key="5">
    <source>
        <dbReference type="PROSITE" id="PS50931"/>
    </source>
</evidence>
<dbReference type="PANTHER" id="PTHR30118:SF6">
    <property type="entry name" value="HTH-TYPE TRANSCRIPTIONAL REGULATOR LEUO"/>
    <property type="match status" value="1"/>
</dbReference>
<comment type="caution">
    <text evidence="6">The sequence shown here is derived from an EMBL/GenBank/DDBJ whole genome shotgun (WGS) entry which is preliminary data.</text>
</comment>
<dbReference type="PRINTS" id="PR00039">
    <property type="entry name" value="HTHLYSR"/>
</dbReference>
<evidence type="ECO:0000313" key="6">
    <source>
        <dbReference type="EMBL" id="MET4757701.1"/>
    </source>
</evidence>
<dbReference type="RefSeq" id="WP_354011302.1">
    <property type="nucleotide sequence ID" value="NZ_JBEWTA010000001.1"/>
</dbReference>
<protein>
    <submittedName>
        <fullName evidence="6">LysR family transcriptional activator for leuABCD operon</fullName>
    </submittedName>
</protein>
<sequence>MAFFLAYHLLFIDPFFQTLFTNVPHPDLNLLRIFDMVISTGAVSQAAEQLGMTPPAVSQALSRLSRQMGQPLFVRQGRGIKPTAAAISLRQQITPHLSILEQSITLDADFDPALSHRVFCIGSDQNYDLLYIRHTYSLLSEEAPKASFEWVPCLYQEEERHDALRSRRVDVIITSLPLKSPGFYDEEVAQDHIVAACARNHPRIGTVGEFDGFFAESHTALSRYRMNDLFMDSLALETLPARKIVYRNDSLLTLMAMAASTDWLCICPKKIAEEYTGALGLHVFTLPFKIQPFPVYLSWHSSREGDAGLLWLRDKIKAGFTLD</sequence>
<dbReference type="InterPro" id="IPR050389">
    <property type="entry name" value="LysR-type_TF"/>
</dbReference>
<organism evidence="6 7">
    <name type="scientific">Endozoicomonas lisbonensis</name>
    <dbReference type="NCBI Taxonomy" id="3120522"/>
    <lineage>
        <taxon>Bacteria</taxon>
        <taxon>Pseudomonadati</taxon>
        <taxon>Pseudomonadota</taxon>
        <taxon>Gammaproteobacteria</taxon>
        <taxon>Oceanospirillales</taxon>
        <taxon>Endozoicomonadaceae</taxon>
        <taxon>Endozoicomonas</taxon>
    </lineage>
</organism>
<dbReference type="InterPro" id="IPR000847">
    <property type="entry name" value="LysR_HTH_N"/>
</dbReference>
<dbReference type="Gene3D" id="3.40.190.10">
    <property type="entry name" value="Periplasmic binding protein-like II"/>
    <property type="match status" value="2"/>
</dbReference>
<dbReference type="Pfam" id="PF00126">
    <property type="entry name" value="HTH_1"/>
    <property type="match status" value="1"/>
</dbReference>
<evidence type="ECO:0000256" key="1">
    <source>
        <dbReference type="ARBA" id="ARBA00009437"/>
    </source>
</evidence>
<evidence type="ECO:0000313" key="7">
    <source>
        <dbReference type="Proteomes" id="UP001549366"/>
    </source>
</evidence>
<dbReference type="Proteomes" id="UP001549366">
    <property type="component" value="Unassembled WGS sequence"/>
</dbReference>
<accession>A0ABV2SIW3</accession>
<comment type="similarity">
    <text evidence="1">Belongs to the LysR transcriptional regulatory family.</text>
</comment>
<keyword evidence="4" id="KW-0804">Transcription</keyword>
<dbReference type="InterPro" id="IPR036388">
    <property type="entry name" value="WH-like_DNA-bd_sf"/>
</dbReference>
<keyword evidence="7" id="KW-1185">Reference proteome</keyword>
<dbReference type="PROSITE" id="PS50931">
    <property type="entry name" value="HTH_LYSR"/>
    <property type="match status" value="1"/>
</dbReference>
<feature type="domain" description="HTH lysR-type" evidence="5">
    <location>
        <begin position="26"/>
        <end position="83"/>
    </location>
</feature>
<keyword evidence="3" id="KW-0238">DNA-binding</keyword>
<proteinExistence type="inferred from homology"/>
<evidence type="ECO:0000256" key="4">
    <source>
        <dbReference type="ARBA" id="ARBA00023163"/>
    </source>
</evidence>
<evidence type="ECO:0000256" key="2">
    <source>
        <dbReference type="ARBA" id="ARBA00023015"/>
    </source>
</evidence>
<dbReference type="Gene3D" id="1.10.10.10">
    <property type="entry name" value="Winged helix-like DNA-binding domain superfamily/Winged helix DNA-binding domain"/>
    <property type="match status" value="1"/>
</dbReference>
<dbReference type="Pfam" id="PF03466">
    <property type="entry name" value="LysR_substrate"/>
    <property type="match status" value="1"/>
</dbReference>
<dbReference type="InterPro" id="IPR005119">
    <property type="entry name" value="LysR_subst-bd"/>
</dbReference>
<gene>
    <name evidence="6" type="ORF">V5J35_002893</name>
</gene>
<reference evidence="6 7" key="1">
    <citation type="submission" date="2024-06" db="EMBL/GenBank/DDBJ databases">
        <title>Genomic Encyclopedia of Type Strains, Phase V (KMG-V): Genome sequencing to study the core and pangenomes of soil and plant-associated prokaryotes.</title>
        <authorList>
            <person name="Whitman W."/>
        </authorList>
    </citation>
    <scope>NUCLEOTIDE SEQUENCE [LARGE SCALE GENOMIC DNA]</scope>
    <source>
        <strain evidence="6 7">NE40</strain>
    </source>
</reference>
<dbReference type="SUPFAM" id="SSF53850">
    <property type="entry name" value="Periplasmic binding protein-like II"/>
    <property type="match status" value="1"/>
</dbReference>
<evidence type="ECO:0000256" key="3">
    <source>
        <dbReference type="ARBA" id="ARBA00023125"/>
    </source>
</evidence>
<dbReference type="SUPFAM" id="SSF46785">
    <property type="entry name" value="Winged helix' DNA-binding domain"/>
    <property type="match status" value="1"/>
</dbReference>